<dbReference type="EC" id="2.7.7.24" evidence="3 10"/>
<keyword evidence="4 10" id="KW-0808">Transferase</keyword>
<dbReference type="NCBIfam" id="TIGR01207">
    <property type="entry name" value="rmlA"/>
    <property type="match status" value="1"/>
</dbReference>
<evidence type="ECO:0000256" key="7">
    <source>
        <dbReference type="ARBA" id="ARBA00022842"/>
    </source>
</evidence>
<dbReference type="Proteomes" id="UP000254069">
    <property type="component" value="Unassembled WGS sequence"/>
</dbReference>
<dbReference type="InterPro" id="IPR005835">
    <property type="entry name" value="NTP_transferase_dom"/>
</dbReference>
<evidence type="ECO:0000256" key="5">
    <source>
        <dbReference type="ARBA" id="ARBA00022695"/>
    </source>
</evidence>
<evidence type="ECO:0000256" key="8">
    <source>
        <dbReference type="ARBA" id="ARBA00037065"/>
    </source>
</evidence>
<keyword evidence="13" id="KW-1185">Reference proteome</keyword>
<evidence type="ECO:0000256" key="6">
    <source>
        <dbReference type="ARBA" id="ARBA00022723"/>
    </source>
</evidence>
<feature type="domain" description="Nucleotidyl transferase" evidence="11">
    <location>
        <begin position="2"/>
        <end position="241"/>
    </location>
</feature>
<dbReference type="InterPro" id="IPR029044">
    <property type="entry name" value="Nucleotide-diphossugar_trans"/>
</dbReference>
<keyword evidence="7 10" id="KW-0460">Magnesium</keyword>
<protein>
    <recommendedName>
        <fullName evidence="3 10">Glucose-1-phosphate thymidylyltransferase</fullName>
        <ecNumber evidence="3 10">2.7.7.24</ecNumber>
    </recommendedName>
</protein>
<organism evidence="12 13">
    <name type="scientific">Shewanella algae</name>
    <dbReference type="NCBI Taxonomy" id="38313"/>
    <lineage>
        <taxon>Bacteria</taxon>
        <taxon>Pseudomonadati</taxon>
        <taxon>Pseudomonadota</taxon>
        <taxon>Gammaproteobacteria</taxon>
        <taxon>Alteromonadales</taxon>
        <taxon>Shewanellaceae</taxon>
        <taxon>Shewanella</taxon>
    </lineage>
</organism>
<comment type="similarity">
    <text evidence="2 10">Belongs to the glucose-1-phosphate thymidylyltransferase family.</text>
</comment>
<evidence type="ECO:0000256" key="3">
    <source>
        <dbReference type="ARBA" id="ARBA00012461"/>
    </source>
</evidence>
<proteinExistence type="inferred from homology"/>
<dbReference type="GO" id="GO:0046872">
    <property type="term" value="F:metal ion binding"/>
    <property type="evidence" value="ECO:0007669"/>
    <property type="project" value="UniProtKB-KW"/>
</dbReference>
<name>A0A379YIA0_9GAMM</name>
<gene>
    <name evidence="12" type="primary">rmlA2_1</name>
    <name evidence="12" type="ORF">NCTC10738_00001</name>
</gene>
<dbReference type="PANTHER" id="PTHR43532:SF4">
    <property type="entry name" value="GLUCOSE-1-PHOSPHATE THYMIDYLYLTRANSFERASE 2"/>
    <property type="match status" value="1"/>
</dbReference>
<evidence type="ECO:0000313" key="13">
    <source>
        <dbReference type="Proteomes" id="UP000254069"/>
    </source>
</evidence>
<dbReference type="GO" id="GO:0008879">
    <property type="term" value="F:glucose-1-phosphate thymidylyltransferase activity"/>
    <property type="evidence" value="ECO:0007669"/>
    <property type="project" value="UniProtKB-EC"/>
</dbReference>
<evidence type="ECO:0000256" key="2">
    <source>
        <dbReference type="ARBA" id="ARBA00010480"/>
    </source>
</evidence>
<evidence type="ECO:0000256" key="4">
    <source>
        <dbReference type="ARBA" id="ARBA00022679"/>
    </source>
</evidence>
<reference evidence="12 13" key="1">
    <citation type="submission" date="2018-06" db="EMBL/GenBank/DDBJ databases">
        <authorList>
            <consortium name="Pathogen Informatics"/>
            <person name="Doyle S."/>
        </authorList>
    </citation>
    <scope>NUCLEOTIDE SEQUENCE [LARGE SCALE GENOMIC DNA]</scope>
    <source>
        <strain evidence="12 13">NCTC10738</strain>
    </source>
</reference>
<comment type="cofactor">
    <cofactor evidence="1">
        <name>Mg(2+)</name>
        <dbReference type="ChEBI" id="CHEBI:18420"/>
    </cofactor>
</comment>
<dbReference type="PANTHER" id="PTHR43532">
    <property type="entry name" value="GLUCOSE-1-PHOSPHATE THYMIDYLYLTRANSFERASE"/>
    <property type="match status" value="1"/>
</dbReference>
<dbReference type="RefSeq" id="WP_115388910.1">
    <property type="nucleotide sequence ID" value="NZ_JADZHC010000039.1"/>
</dbReference>
<dbReference type="SUPFAM" id="SSF53448">
    <property type="entry name" value="Nucleotide-diphospho-sugar transferases"/>
    <property type="match status" value="1"/>
</dbReference>
<evidence type="ECO:0000313" key="12">
    <source>
        <dbReference type="EMBL" id="SUI44907.1"/>
    </source>
</evidence>
<keyword evidence="6 10" id="KW-0479">Metal-binding</keyword>
<accession>A0A379YIA0</accession>
<dbReference type="EMBL" id="UGYO01000001">
    <property type="protein sequence ID" value="SUI44907.1"/>
    <property type="molecule type" value="Genomic_DNA"/>
</dbReference>
<evidence type="ECO:0000256" key="10">
    <source>
        <dbReference type="RuleBase" id="RU003706"/>
    </source>
</evidence>
<evidence type="ECO:0000259" key="11">
    <source>
        <dbReference type="Pfam" id="PF00483"/>
    </source>
</evidence>
<keyword evidence="5 10" id="KW-0548">Nucleotidyltransferase</keyword>
<dbReference type="InterPro" id="IPR005907">
    <property type="entry name" value="G1P_thy_trans_s"/>
</dbReference>
<evidence type="ECO:0000256" key="9">
    <source>
        <dbReference type="ARBA" id="ARBA00049336"/>
    </source>
</evidence>
<comment type="function">
    <text evidence="8 10">Catalyzes the formation of dTDP-glucose, from dTTP and glucose 1-phosphate, as well as its pyrophosphorolysis.</text>
</comment>
<dbReference type="Gene3D" id="3.90.550.10">
    <property type="entry name" value="Spore Coat Polysaccharide Biosynthesis Protein SpsA, Chain A"/>
    <property type="match status" value="1"/>
</dbReference>
<comment type="catalytic activity">
    <reaction evidence="9 10">
        <text>dTTP + alpha-D-glucose 1-phosphate + H(+) = dTDP-alpha-D-glucose + diphosphate</text>
        <dbReference type="Rhea" id="RHEA:15225"/>
        <dbReference type="ChEBI" id="CHEBI:15378"/>
        <dbReference type="ChEBI" id="CHEBI:33019"/>
        <dbReference type="ChEBI" id="CHEBI:37568"/>
        <dbReference type="ChEBI" id="CHEBI:57477"/>
        <dbReference type="ChEBI" id="CHEBI:58601"/>
        <dbReference type="EC" id="2.7.7.24"/>
    </reaction>
</comment>
<evidence type="ECO:0000256" key="1">
    <source>
        <dbReference type="ARBA" id="ARBA00001946"/>
    </source>
</evidence>
<sequence length="291" mass="32275">MKGIVLAGGTGSRLFPATRGISKQLLPVFDKPMIYYPLSVLMLAGIREVLIITTPQDRTAFERLLGDGSAYGIRLEYLVQHEPQGIAQALILADDFLKQQPCCLILGDNIFYGQGFTGQLNNVMTKRARDKGATVFACQVKNPQHFGVITFDDSGKPLSIEEKPLKPKSNWAQTGLYFLDGRASDIAKSLQPSARGELEIVDLINHYLMENVLDVECLGRGFAWLDTGTVESLHQAACFVQSIQTLQQVKIACLEEIALRQHWISKEQLRQHAISMGSNEYAAYLCSLLDL</sequence>
<dbReference type="FunFam" id="3.90.550.10:FF:000023">
    <property type="entry name" value="Glucose-1-phosphate thymidylyltransferase"/>
    <property type="match status" value="1"/>
</dbReference>
<dbReference type="AlphaFoldDB" id="A0A379YIA0"/>
<dbReference type="Pfam" id="PF00483">
    <property type="entry name" value="NTP_transferase"/>
    <property type="match status" value="1"/>
</dbReference>
<dbReference type="CDD" id="cd02538">
    <property type="entry name" value="G1P_TT_short"/>
    <property type="match status" value="1"/>
</dbReference>